<feature type="non-terminal residue" evidence="1">
    <location>
        <position position="622"/>
    </location>
</feature>
<protein>
    <submittedName>
        <fullName evidence="1">Uncharacterized protein</fullName>
    </submittedName>
</protein>
<keyword evidence="2" id="KW-1185">Reference proteome</keyword>
<dbReference type="EMBL" id="JAUTXU010000967">
    <property type="protein sequence ID" value="KAK3674045.1"/>
    <property type="molecule type" value="Genomic_DNA"/>
</dbReference>
<name>A0ACC3M863_9PEZI</name>
<reference evidence="1" key="1">
    <citation type="submission" date="2023-07" db="EMBL/GenBank/DDBJ databases">
        <title>Black Yeasts Isolated from many extreme environments.</title>
        <authorList>
            <person name="Coleine C."/>
            <person name="Stajich J.E."/>
            <person name="Selbmann L."/>
        </authorList>
    </citation>
    <scope>NUCLEOTIDE SEQUENCE</scope>
    <source>
        <strain evidence="1">CCFEE 5714</strain>
    </source>
</reference>
<accession>A0ACC3M863</accession>
<comment type="caution">
    <text evidence="1">The sequence shown here is derived from an EMBL/GenBank/DDBJ whole genome shotgun (WGS) entry which is preliminary data.</text>
</comment>
<dbReference type="Proteomes" id="UP001281147">
    <property type="component" value="Unassembled WGS sequence"/>
</dbReference>
<evidence type="ECO:0000313" key="2">
    <source>
        <dbReference type="Proteomes" id="UP001281147"/>
    </source>
</evidence>
<proteinExistence type="predicted"/>
<organism evidence="1 2">
    <name type="scientific">Vermiconidia calcicola</name>
    <dbReference type="NCBI Taxonomy" id="1690605"/>
    <lineage>
        <taxon>Eukaryota</taxon>
        <taxon>Fungi</taxon>
        <taxon>Dikarya</taxon>
        <taxon>Ascomycota</taxon>
        <taxon>Pezizomycotina</taxon>
        <taxon>Dothideomycetes</taxon>
        <taxon>Dothideomycetidae</taxon>
        <taxon>Mycosphaerellales</taxon>
        <taxon>Extremaceae</taxon>
        <taxon>Vermiconidia</taxon>
    </lineage>
</organism>
<feature type="non-terminal residue" evidence="1">
    <location>
        <position position="1"/>
    </location>
</feature>
<sequence length="622" mass="68293">LTRLAEADTLGDDVAWRARLDTDPITRTLGEVLLRSPISDVDLQDAYESIRRDRTPTDPDAALKVSAILEWAGGIVPPGLPLQARSALDRKDVARRSAGLLGAGFEGRARERARLADWLGAPSRTAPVRTVFVTGLPAIGKSTLLEQVLGDVMTVHPGTLPVRLDFDRSGLDVRDPVRLSIETLRQIALLLPDRARDADAAIRTSLAQPPPETERSDPTLPRPIVALLQDLASTGDRRIVFVLDTLEALTARGRTHPGQLFDWLDELTRITRMPLAVVSAGRGDALSSIGSRIVEPPIALDALDAGDRFALMSRLQIPKDLYQPVDRASDGNPLLIKMAAQIVRQNPDGLKALEGFQALEGGHLYRFLESRLANPDLQRICRSGLLVRRLTSACFAEVLAPAAGLGDRSAAELMALYDELCRQTWLLERDPRQPDGFRQPEPVRRALFPLLQATPGARKLHRAAARWFMRRDGQEDRADGLYHRLQSSPQAADRPLDPALARLFDRAMLSELDDPARKAVLVARGAQSGTDYESDAAPRGPAGALEARDLMVALDGGDLVEADDLYRRAFVDRFVAPDGPAGDAARTYLWRSGSWREARRLLTARDELRPDDRDLADMDPNA</sequence>
<evidence type="ECO:0000313" key="1">
    <source>
        <dbReference type="EMBL" id="KAK3674045.1"/>
    </source>
</evidence>
<gene>
    <name evidence="1" type="ORF">LTR37_021566</name>
</gene>